<sequence length="256" mass="28122">MNRKPLILVTNDDGYQAKGIASLTEAVRDLGEVIVFAPDSHRSGMSSAISTSQPLRVRLHREEENLTVYTCNGTPVDCVKLALNEFVDRKPDLLVSGINHGSNAGISVIYSGTMGAAIEGCVFDVPSIGFSLCDFTPDADFSFTKEITRKLASIVIDEGLPRGICLNVNVPAGEVKGVKITTQTHGKWVNEYHRSKDGSGRDVFWMTGNFENWEKENDNSDEWALANGYAAVVPVKIDMTAYDFLPQLKEWNFNGI</sequence>
<evidence type="ECO:0000256" key="1">
    <source>
        <dbReference type="ARBA" id="ARBA00000815"/>
    </source>
</evidence>
<evidence type="ECO:0000256" key="3">
    <source>
        <dbReference type="ARBA" id="ARBA00022723"/>
    </source>
</evidence>
<dbReference type="AlphaFoldDB" id="A0A1R3SVU8"/>
<keyword evidence="5" id="KW-0547">Nucleotide-binding</keyword>
<evidence type="ECO:0000313" key="8">
    <source>
        <dbReference type="Proteomes" id="UP000187464"/>
    </source>
</evidence>
<gene>
    <name evidence="5 7" type="primary">surE</name>
    <name evidence="7" type="ORF">PSM36_0254</name>
</gene>
<comment type="function">
    <text evidence="5">Nucleotidase that shows phosphatase activity on nucleoside 5'-monophosphates.</text>
</comment>
<dbReference type="NCBIfam" id="TIGR00087">
    <property type="entry name" value="surE"/>
    <property type="match status" value="1"/>
</dbReference>
<feature type="binding site" evidence="5">
    <location>
        <position position="43"/>
    </location>
    <ligand>
        <name>a divalent metal cation</name>
        <dbReference type="ChEBI" id="CHEBI:60240"/>
    </ligand>
</feature>
<keyword evidence="3 5" id="KW-0479">Metal-binding</keyword>
<evidence type="ECO:0000313" key="7">
    <source>
        <dbReference type="EMBL" id="SCD19090.1"/>
    </source>
</evidence>
<keyword evidence="4 5" id="KW-0378">Hydrolase</keyword>
<dbReference type="PANTHER" id="PTHR30457:SF0">
    <property type="entry name" value="PHOSPHATASE, PUTATIVE (AFU_ORTHOLOGUE AFUA_4G01070)-RELATED"/>
    <property type="match status" value="1"/>
</dbReference>
<proteinExistence type="inferred from homology"/>
<dbReference type="GO" id="GO:0046872">
    <property type="term" value="F:metal ion binding"/>
    <property type="evidence" value="ECO:0007669"/>
    <property type="project" value="UniProtKB-UniRule"/>
</dbReference>
<evidence type="ECO:0000256" key="4">
    <source>
        <dbReference type="ARBA" id="ARBA00022801"/>
    </source>
</evidence>
<dbReference type="Pfam" id="PF01975">
    <property type="entry name" value="SurE"/>
    <property type="match status" value="1"/>
</dbReference>
<dbReference type="PANTHER" id="PTHR30457">
    <property type="entry name" value="5'-NUCLEOTIDASE SURE"/>
    <property type="match status" value="1"/>
</dbReference>
<evidence type="ECO:0000256" key="2">
    <source>
        <dbReference type="ARBA" id="ARBA00011062"/>
    </source>
</evidence>
<feature type="domain" description="Survival protein SurE-like phosphatase/nucleotidase" evidence="6">
    <location>
        <begin position="7"/>
        <end position="188"/>
    </location>
</feature>
<dbReference type="SUPFAM" id="SSF64167">
    <property type="entry name" value="SurE-like"/>
    <property type="match status" value="1"/>
</dbReference>
<dbReference type="InterPro" id="IPR002828">
    <property type="entry name" value="SurE-like_Pase/nucleotidase"/>
</dbReference>
<dbReference type="InterPro" id="IPR030048">
    <property type="entry name" value="SurE"/>
</dbReference>
<dbReference type="GO" id="GO:0005737">
    <property type="term" value="C:cytoplasm"/>
    <property type="evidence" value="ECO:0007669"/>
    <property type="project" value="UniProtKB-SubCell"/>
</dbReference>
<accession>A0A1R3SVU8</accession>
<protein>
    <recommendedName>
        <fullName evidence="5">5'-nucleotidase SurE</fullName>
        <ecNumber evidence="5">3.1.3.5</ecNumber>
    </recommendedName>
    <alternativeName>
        <fullName evidence="5">Nucleoside 5'-monophosphate phosphohydrolase</fullName>
    </alternativeName>
</protein>
<keyword evidence="8" id="KW-1185">Reference proteome</keyword>
<dbReference type="EC" id="3.1.3.5" evidence="5"/>
<organism evidence="7 8">
    <name type="scientific">Proteiniphilum saccharofermentans</name>
    <dbReference type="NCBI Taxonomy" id="1642647"/>
    <lineage>
        <taxon>Bacteria</taxon>
        <taxon>Pseudomonadati</taxon>
        <taxon>Bacteroidota</taxon>
        <taxon>Bacteroidia</taxon>
        <taxon>Bacteroidales</taxon>
        <taxon>Dysgonomonadaceae</taxon>
        <taxon>Proteiniphilum</taxon>
    </lineage>
</organism>
<keyword evidence="5" id="KW-0963">Cytoplasm</keyword>
<comment type="cofactor">
    <cofactor evidence="5">
        <name>a divalent metal cation</name>
        <dbReference type="ChEBI" id="CHEBI:60240"/>
    </cofactor>
    <text evidence="5">Binds 1 divalent metal cation per subunit.</text>
</comment>
<name>A0A1R3SVU8_9BACT</name>
<dbReference type="Gene3D" id="3.40.1210.10">
    <property type="entry name" value="Survival protein SurE-like phosphatase/nucleotidase"/>
    <property type="match status" value="1"/>
</dbReference>
<dbReference type="GO" id="GO:0000166">
    <property type="term" value="F:nucleotide binding"/>
    <property type="evidence" value="ECO:0007669"/>
    <property type="project" value="UniProtKB-KW"/>
</dbReference>
<dbReference type="HAMAP" id="MF_00060">
    <property type="entry name" value="SurE"/>
    <property type="match status" value="1"/>
</dbReference>
<evidence type="ECO:0000259" key="6">
    <source>
        <dbReference type="Pfam" id="PF01975"/>
    </source>
</evidence>
<dbReference type="Proteomes" id="UP000187464">
    <property type="component" value="Chromosome I"/>
</dbReference>
<feature type="binding site" evidence="5">
    <location>
        <position position="12"/>
    </location>
    <ligand>
        <name>a divalent metal cation</name>
        <dbReference type="ChEBI" id="CHEBI:60240"/>
    </ligand>
</feature>
<dbReference type="KEGG" id="psac:PSM36_0254"/>
<dbReference type="STRING" id="1642647.PSM36_0254"/>
<reference evidence="7 8" key="1">
    <citation type="submission" date="2016-08" db="EMBL/GenBank/DDBJ databases">
        <authorList>
            <person name="Seilhamer J.J."/>
        </authorList>
    </citation>
    <scope>NUCLEOTIDE SEQUENCE [LARGE SCALE GENOMIC DNA]</scope>
    <source>
        <strain evidence="7">M3/6</strain>
    </source>
</reference>
<dbReference type="NCBIfam" id="NF001492">
    <property type="entry name" value="PRK00346.2-2"/>
    <property type="match status" value="1"/>
</dbReference>
<feature type="binding site" evidence="5">
    <location>
        <position position="99"/>
    </location>
    <ligand>
        <name>a divalent metal cation</name>
        <dbReference type="ChEBI" id="CHEBI:60240"/>
    </ligand>
</feature>
<comment type="subcellular location">
    <subcellularLocation>
        <location evidence="5">Cytoplasm</location>
    </subcellularLocation>
</comment>
<comment type="similarity">
    <text evidence="2 5">Belongs to the SurE nucleotidase family.</text>
</comment>
<evidence type="ECO:0000256" key="5">
    <source>
        <dbReference type="HAMAP-Rule" id="MF_00060"/>
    </source>
</evidence>
<dbReference type="EMBL" id="LT605205">
    <property type="protein sequence ID" value="SCD19090.1"/>
    <property type="molecule type" value="Genomic_DNA"/>
</dbReference>
<dbReference type="InterPro" id="IPR036523">
    <property type="entry name" value="SurE-like_sf"/>
</dbReference>
<feature type="binding site" evidence="5">
    <location>
        <position position="13"/>
    </location>
    <ligand>
        <name>a divalent metal cation</name>
        <dbReference type="ChEBI" id="CHEBI:60240"/>
    </ligand>
</feature>
<dbReference type="GO" id="GO:0008253">
    <property type="term" value="F:5'-nucleotidase activity"/>
    <property type="evidence" value="ECO:0007669"/>
    <property type="project" value="UniProtKB-UniRule"/>
</dbReference>
<comment type="catalytic activity">
    <reaction evidence="1 5">
        <text>a ribonucleoside 5'-phosphate + H2O = a ribonucleoside + phosphate</text>
        <dbReference type="Rhea" id="RHEA:12484"/>
        <dbReference type="ChEBI" id="CHEBI:15377"/>
        <dbReference type="ChEBI" id="CHEBI:18254"/>
        <dbReference type="ChEBI" id="CHEBI:43474"/>
        <dbReference type="ChEBI" id="CHEBI:58043"/>
        <dbReference type="EC" id="3.1.3.5"/>
    </reaction>
</comment>